<gene>
    <name evidence="2" type="ORF">J3P46_08755</name>
</gene>
<dbReference type="EMBL" id="CP071520">
    <property type="protein sequence ID" value="QSX97984.1"/>
    <property type="molecule type" value="Genomic_DNA"/>
</dbReference>
<evidence type="ECO:0000313" key="2">
    <source>
        <dbReference type="EMBL" id="QSX97984.1"/>
    </source>
</evidence>
<feature type="domain" description="DUF4376" evidence="1">
    <location>
        <begin position="101"/>
        <end position="205"/>
    </location>
</feature>
<accession>A0AAJ4T6U7</accession>
<dbReference type="AlphaFoldDB" id="A0AAJ4T6U7"/>
<name>A0AAJ4T6U7_9BURK</name>
<evidence type="ECO:0000259" key="1">
    <source>
        <dbReference type="Pfam" id="PF14301"/>
    </source>
</evidence>
<dbReference type="RefSeq" id="WP_151093396.1">
    <property type="nucleotide sequence ID" value="NZ_CP071520.1"/>
</dbReference>
<dbReference type="Pfam" id="PF14301">
    <property type="entry name" value="DUF4376"/>
    <property type="match status" value="1"/>
</dbReference>
<organism evidence="2 3">
    <name type="scientific">Janthinobacterium lividum</name>
    <dbReference type="NCBI Taxonomy" id="29581"/>
    <lineage>
        <taxon>Bacteria</taxon>
        <taxon>Pseudomonadati</taxon>
        <taxon>Pseudomonadota</taxon>
        <taxon>Betaproteobacteria</taxon>
        <taxon>Burkholderiales</taxon>
        <taxon>Oxalobacteraceae</taxon>
        <taxon>Janthinobacterium</taxon>
    </lineage>
</organism>
<dbReference type="Proteomes" id="UP000662821">
    <property type="component" value="Chromosome"/>
</dbReference>
<reference evidence="2 3" key="1">
    <citation type="submission" date="2021-03" db="EMBL/GenBank/DDBJ databases">
        <title>Draft genome sequence of Janthinobacterium sp. strain PLB02 isolated from infected primmorphs (Lubomirskia baicalensis).</title>
        <authorList>
            <person name="Chernogor L.I."/>
            <person name="Belikov S.I."/>
            <person name="Petrushin I.S."/>
        </authorList>
    </citation>
    <scope>NUCLEOTIDE SEQUENCE [LARGE SCALE GENOMIC DNA]</scope>
    <source>
        <strain evidence="2 3">PLB02</strain>
    </source>
</reference>
<protein>
    <submittedName>
        <fullName evidence="2">DUF4376 domain-containing protein</fullName>
    </submittedName>
</protein>
<evidence type="ECO:0000313" key="3">
    <source>
        <dbReference type="Proteomes" id="UP000662821"/>
    </source>
</evidence>
<proteinExistence type="predicted"/>
<sequence length="220" mass="22921">MPILKSITLPNHAVGEFHVARRLEVDFVKSIAMLSVLSYPNEAAYLAGAGPIYTTPVLVPATACAAPLLASAEVWLTGATDSIFAGGVITTDQAQGLEAMKLRQWDQIKVARDAALAGGIAFDGSIFDSDPVSISRITGAAMLAMMAVSAATPYKVTWVLADNTSRDLDAAETMALGAAAGAHVQAVIDQGQALRRDLDAATTIGQVAAVTWPVPVLQEF</sequence>
<dbReference type="InterPro" id="IPR025484">
    <property type="entry name" value="DUF4376"/>
</dbReference>